<feature type="non-terminal residue" evidence="1">
    <location>
        <position position="218"/>
    </location>
</feature>
<accession>A0A6H5ICA8</accession>
<reference evidence="1 2" key="1">
    <citation type="submission" date="2020-02" db="EMBL/GenBank/DDBJ databases">
        <authorList>
            <person name="Ferguson B K."/>
        </authorList>
    </citation>
    <scope>NUCLEOTIDE SEQUENCE [LARGE SCALE GENOMIC DNA]</scope>
</reference>
<dbReference type="AlphaFoldDB" id="A0A6H5ICA8"/>
<dbReference type="EMBL" id="CADCXV010000734">
    <property type="protein sequence ID" value="CAB0034156.1"/>
    <property type="molecule type" value="Genomic_DNA"/>
</dbReference>
<sequence length="218" mass="24237">MRSDLEKRRTLPCIGPRGCLYNKQLDAAAVAQNNAGPAAAAAVGVTRGCGKSKSSPPVRFAIAVLFRPILLARPMIIALREGHATPTRLYCERLFFKFHVRVFVSPFRKRIAKHRSRVWVQDRASKDSQRLINRKKPARSFVNAAMDYGIAPACADEGTNSQDEGKIRSELYKYQFGPGAPDDALPGSSFLDGNESCCELLQHGRRSPCVLSWPRHDR</sequence>
<evidence type="ECO:0000313" key="2">
    <source>
        <dbReference type="Proteomes" id="UP000479190"/>
    </source>
</evidence>
<name>A0A6H5ICA8_9HYME</name>
<evidence type="ECO:0000313" key="1">
    <source>
        <dbReference type="EMBL" id="CAB0034156.1"/>
    </source>
</evidence>
<dbReference type="Proteomes" id="UP000479190">
    <property type="component" value="Unassembled WGS sequence"/>
</dbReference>
<gene>
    <name evidence="1" type="ORF">TBRA_LOCUS6054</name>
</gene>
<proteinExistence type="predicted"/>
<protein>
    <submittedName>
        <fullName evidence="1">Uncharacterized protein</fullName>
    </submittedName>
</protein>
<keyword evidence="2" id="KW-1185">Reference proteome</keyword>
<organism evidence="1 2">
    <name type="scientific">Trichogramma brassicae</name>
    <dbReference type="NCBI Taxonomy" id="86971"/>
    <lineage>
        <taxon>Eukaryota</taxon>
        <taxon>Metazoa</taxon>
        <taxon>Ecdysozoa</taxon>
        <taxon>Arthropoda</taxon>
        <taxon>Hexapoda</taxon>
        <taxon>Insecta</taxon>
        <taxon>Pterygota</taxon>
        <taxon>Neoptera</taxon>
        <taxon>Endopterygota</taxon>
        <taxon>Hymenoptera</taxon>
        <taxon>Apocrita</taxon>
        <taxon>Proctotrupomorpha</taxon>
        <taxon>Chalcidoidea</taxon>
        <taxon>Trichogrammatidae</taxon>
        <taxon>Trichogramma</taxon>
    </lineage>
</organism>